<dbReference type="EMBL" id="JAAMPI010001033">
    <property type="protein sequence ID" value="KAF4627069.1"/>
    <property type="molecule type" value="Genomic_DNA"/>
</dbReference>
<name>A0A8H4RE68_9HELO</name>
<dbReference type="Proteomes" id="UP000566819">
    <property type="component" value="Unassembled WGS sequence"/>
</dbReference>
<dbReference type="PANTHER" id="PTHR33112">
    <property type="entry name" value="DOMAIN PROTEIN, PUTATIVE-RELATED"/>
    <property type="match status" value="1"/>
</dbReference>
<reference evidence="2 3" key="1">
    <citation type="submission" date="2020-03" db="EMBL/GenBank/DDBJ databases">
        <title>Draft Genome Sequence of Cudoniella acicularis.</title>
        <authorList>
            <person name="Buettner E."/>
            <person name="Kellner H."/>
        </authorList>
    </citation>
    <scope>NUCLEOTIDE SEQUENCE [LARGE SCALE GENOMIC DNA]</scope>
    <source>
        <strain evidence="2 3">DSM 108380</strain>
    </source>
</reference>
<sequence length="627" mass="70939">MSDSYDPDRVAGVKRFFSTFLGKNFADEAEQSFNRLLEEDFVSNAEFFGPETRSNTKKQKISSSTSTRHFQSRLSPVITKSYTVSFYDDPRDEILSDLNVNEDRTTAMDCCDRCQLMTGTIEGLQALVSDEGYEHYTCDEAKQQSANGGCPLCSLIWRIIAQCKLCGESSILRDGIIRVHGLTTGDVAGDGNPFRSGARLKSLNLKIPMAPELDSNQDSHNHELGLVAFQESPVARFVVGRRPDKKLTPDLIQRMRSWLNECQEKHESCVRRCSPVLPSRVVDIGDREGSPIHLYVNQNGTRGQYAALSYCWGGDQPYKTTMSNLNSYTQELASSVFPKTLSDAIKVCRAVGMRYIWIDALCIVQDDPKDKAKQINQMGRIYKDATFTIMAASAKSVSEGFLGNTKVDAPEAKLPFHIDEDSFGAIFVRSCFNNNPYFLDGEPIFNRAWTLQEMLLPSRMLMFDSYQVMLKCGVNDFDPAMDTYLYPESRINSRTSREYGMVQNFHLENLAKEYEGSFLTKEDFKGFTERGHSRQSQIWTSLMAEYSRRDISVIDDRYSALAGVTEELQKIWGGKYIAGLWENSLVQHLGWSGGVNNEEFGGRKWESRLEGPSWSWMCYSSAKARRP</sequence>
<dbReference type="OrthoDB" id="5125733at2759"/>
<dbReference type="Pfam" id="PF06985">
    <property type="entry name" value="HET"/>
    <property type="match status" value="1"/>
</dbReference>
<evidence type="ECO:0000313" key="2">
    <source>
        <dbReference type="EMBL" id="KAF4627069.1"/>
    </source>
</evidence>
<dbReference type="PANTHER" id="PTHR33112:SF16">
    <property type="entry name" value="HETEROKARYON INCOMPATIBILITY DOMAIN-CONTAINING PROTEIN"/>
    <property type="match status" value="1"/>
</dbReference>
<organism evidence="2 3">
    <name type="scientific">Cudoniella acicularis</name>
    <dbReference type="NCBI Taxonomy" id="354080"/>
    <lineage>
        <taxon>Eukaryota</taxon>
        <taxon>Fungi</taxon>
        <taxon>Dikarya</taxon>
        <taxon>Ascomycota</taxon>
        <taxon>Pezizomycotina</taxon>
        <taxon>Leotiomycetes</taxon>
        <taxon>Helotiales</taxon>
        <taxon>Tricladiaceae</taxon>
        <taxon>Cudoniella</taxon>
    </lineage>
</organism>
<dbReference type="AlphaFoldDB" id="A0A8H4RE68"/>
<gene>
    <name evidence="2" type="ORF">G7Y89_g11087</name>
</gene>
<feature type="domain" description="Heterokaryon incompatibility" evidence="1">
    <location>
        <begin position="305"/>
        <end position="453"/>
    </location>
</feature>
<evidence type="ECO:0000313" key="3">
    <source>
        <dbReference type="Proteomes" id="UP000566819"/>
    </source>
</evidence>
<keyword evidence="3" id="KW-1185">Reference proteome</keyword>
<dbReference type="InterPro" id="IPR010730">
    <property type="entry name" value="HET"/>
</dbReference>
<accession>A0A8H4RE68</accession>
<proteinExistence type="predicted"/>
<comment type="caution">
    <text evidence="2">The sequence shown here is derived from an EMBL/GenBank/DDBJ whole genome shotgun (WGS) entry which is preliminary data.</text>
</comment>
<protein>
    <recommendedName>
        <fullName evidence="1">Heterokaryon incompatibility domain-containing protein</fullName>
    </recommendedName>
</protein>
<evidence type="ECO:0000259" key="1">
    <source>
        <dbReference type="Pfam" id="PF06985"/>
    </source>
</evidence>